<evidence type="ECO:0000313" key="2">
    <source>
        <dbReference type="Proteomes" id="UP000190744"/>
    </source>
</evidence>
<accession>A0A1S9RYX9</accession>
<sequence length="359" mass="41166">MSAFHWPGGIPREIKHHPKADLSQDELREEVKGWLLFVQESWVPRDRANTNDDKEYELRQRRALVQKWASESQSFRDSFQDRASGNELKYPPEVLEYMSDTHQPCETRHVISIAPIDESHPVNRAQWVKLAILFYRYDIESGHCLPFDNVIPTAAVLNPETTSTCSVEDFLPWYCLENAYFPSILMTRSGTVIYRPHERYFMIVDEEGLKSGRFAVVEFDSDGTIKDSVSLRPFNMYLFANDLFLLGRAGVQEIRERPGGHGYQNRPGNSIDIDLPIIDILVSVAEPNGPPTPHTISCDREQFEKDIEFYAPGYLALEAAGKGGEYDFRRLTEPDDIPFDRKPAYQRMMADLMAGGRPL</sequence>
<dbReference type="AlphaFoldDB" id="A0A1S9RYX9"/>
<dbReference type="Proteomes" id="UP000190744">
    <property type="component" value="Unassembled WGS sequence"/>
</dbReference>
<comment type="caution">
    <text evidence="1">The sequence shown here is derived from an EMBL/GenBank/DDBJ whole genome shotgun (WGS) entry which is preliminary data.</text>
</comment>
<reference evidence="2" key="1">
    <citation type="submission" date="2015-09" db="EMBL/GenBank/DDBJ databases">
        <authorList>
            <person name="Fill T.P."/>
            <person name="Baretta J.F."/>
            <person name="de Almeida L.G."/>
            <person name="Rocha M."/>
            <person name="de Souza D.H."/>
            <person name="Malavazi I."/>
            <person name="Cerdeira L.T."/>
            <person name="Hong H."/>
            <person name="Samborskyy M."/>
            <person name="de Vasconcelos A.T."/>
            <person name="Leadlay P."/>
            <person name="Rodrigues-Filho E."/>
        </authorList>
    </citation>
    <scope>NUCLEOTIDE SEQUENCE [LARGE SCALE GENOMIC DNA]</scope>
    <source>
        <strain evidence="2">LaBioMMi 136</strain>
    </source>
</reference>
<dbReference type="EMBL" id="LJBN01000046">
    <property type="protein sequence ID" value="OOQ90739.1"/>
    <property type="molecule type" value="Genomic_DNA"/>
</dbReference>
<evidence type="ECO:0000313" key="1">
    <source>
        <dbReference type="EMBL" id="OOQ90739.1"/>
    </source>
</evidence>
<gene>
    <name evidence="1" type="ORF">PEBR_03487</name>
</gene>
<name>A0A1S9RYX9_PENBI</name>
<protein>
    <submittedName>
        <fullName evidence="1">Uncharacterized protein</fullName>
    </submittedName>
</protein>
<proteinExistence type="predicted"/>
<organism evidence="1 2">
    <name type="scientific">Penicillium brasilianum</name>
    <dbReference type="NCBI Taxonomy" id="104259"/>
    <lineage>
        <taxon>Eukaryota</taxon>
        <taxon>Fungi</taxon>
        <taxon>Dikarya</taxon>
        <taxon>Ascomycota</taxon>
        <taxon>Pezizomycotina</taxon>
        <taxon>Eurotiomycetes</taxon>
        <taxon>Eurotiomycetidae</taxon>
        <taxon>Eurotiales</taxon>
        <taxon>Aspergillaceae</taxon>
        <taxon>Penicillium</taxon>
    </lineage>
</organism>